<reference evidence="3" key="1">
    <citation type="submission" date="2019-07" db="EMBL/GenBank/DDBJ databases">
        <title>Toxilogical consequences of a new and cryptic species of cyanobacteria (Komarekiella delphini-convector) recovered from the epidermis of a bottlenose dolphin and 1500 ft. in the air.</title>
        <authorList>
            <person name="Brown A.O."/>
            <person name="Dvorak P."/>
            <person name="Villanueva C.D."/>
            <person name="Foss A.J."/>
            <person name="Garvey A.D."/>
            <person name="Gibson Q.A."/>
            <person name="Johansen J.R."/>
            <person name="Casamatta D.A."/>
        </authorList>
    </citation>
    <scope>NUCLEOTIDE SEQUENCE</scope>
    <source>
        <strain evidence="3">SJRDD-AB1</strain>
    </source>
</reference>
<accession>A0AA40VPB5</accession>
<evidence type="ECO:0000256" key="2">
    <source>
        <dbReference type="SAM" id="Phobius"/>
    </source>
</evidence>
<evidence type="ECO:0000313" key="4">
    <source>
        <dbReference type="Proteomes" id="UP001165986"/>
    </source>
</evidence>
<dbReference type="AlphaFoldDB" id="A0AA40VPB5"/>
<feature type="compositionally biased region" description="Polar residues" evidence="1">
    <location>
        <begin position="8"/>
        <end position="30"/>
    </location>
</feature>
<feature type="region of interest" description="Disordered" evidence="1">
    <location>
        <begin position="1"/>
        <end position="33"/>
    </location>
</feature>
<gene>
    <name evidence="3" type="ORF">FNW02_00955</name>
</gene>
<dbReference type="Proteomes" id="UP001165986">
    <property type="component" value="Unassembled WGS sequence"/>
</dbReference>
<keyword evidence="2" id="KW-0472">Membrane</keyword>
<feature type="transmembrane region" description="Helical" evidence="2">
    <location>
        <begin position="44"/>
        <end position="70"/>
    </location>
</feature>
<proteinExistence type="predicted"/>
<protein>
    <submittedName>
        <fullName evidence="3">Uncharacterized protein</fullName>
    </submittedName>
</protein>
<keyword evidence="2" id="KW-0812">Transmembrane</keyword>
<keyword evidence="2" id="KW-1133">Transmembrane helix</keyword>
<name>A0AA40VPB5_9NOST</name>
<organism evidence="3 4">
    <name type="scientific">Komarekiella delphini-convector SJRDD-AB1</name>
    <dbReference type="NCBI Taxonomy" id="2593771"/>
    <lineage>
        <taxon>Bacteria</taxon>
        <taxon>Bacillati</taxon>
        <taxon>Cyanobacteriota</taxon>
        <taxon>Cyanophyceae</taxon>
        <taxon>Nostocales</taxon>
        <taxon>Nostocaceae</taxon>
        <taxon>Komarekiella</taxon>
        <taxon>Komarekiella delphini-convector</taxon>
    </lineage>
</organism>
<evidence type="ECO:0000313" key="3">
    <source>
        <dbReference type="EMBL" id="MBD6614475.1"/>
    </source>
</evidence>
<dbReference type="RefSeq" id="WP_191755726.1">
    <property type="nucleotide sequence ID" value="NZ_VJXY01000001.1"/>
</dbReference>
<dbReference type="EMBL" id="VJXY01000001">
    <property type="protein sequence ID" value="MBD6614475.1"/>
    <property type="molecule type" value="Genomic_DNA"/>
</dbReference>
<evidence type="ECO:0000256" key="1">
    <source>
        <dbReference type="SAM" id="MobiDB-lite"/>
    </source>
</evidence>
<comment type="caution">
    <text evidence="3">The sequence shown here is derived from an EMBL/GenBank/DDBJ whole genome shotgun (WGS) entry which is preliminary data.</text>
</comment>
<keyword evidence="4" id="KW-1185">Reference proteome</keyword>
<sequence length="86" mass="9101">MKTALITPANSNQTTQTSQLIPASPTSLEKPSTWMRDGYSPTEIILAMAILTSLSIGGIATVIVAITGLVKTLVTVMVRPTSEKNK</sequence>